<keyword evidence="3" id="KW-1185">Reference proteome</keyword>
<gene>
    <name evidence="2" type="ORF">Cch02nite_55830</name>
</gene>
<dbReference type="PANTHER" id="PTHR46637">
    <property type="entry name" value="TIS1421-TRANSPOSASE PROTEIN A"/>
    <property type="match status" value="1"/>
</dbReference>
<dbReference type="RefSeq" id="WP_191841898.1">
    <property type="nucleotide sequence ID" value="NZ_BAAALB010000016.1"/>
</dbReference>
<proteinExistence type="predicted"/>
<dbReference type="AlphaFoldDB" id="A0A8J3KBL0"/>
<evidence type="ECO:0000313" key="2">
    <source>
        <dbReference type="EMBL" id="GIF92139.1"/>
    </source>
</evidence>
<dbReference type="InterPro" id="IPR025161">
    <property type="entry name" value="IS402-like_dom"/>
</dbReference>
<dbReference type="EMBL" id="BONG01000041">
    <property type="protein sequence ID" value="GIF92139.1"/>
    <property type="molecule type" value="Genomic_DNA"/>
</dbReference>
<sequence>MARVDLGNAEWAVLEPLLPAQPARGGQWRDHQQVVNAICWIKRTGSPWRDLPERYGPWKTTESSYLAVWAEARKRAALSPAEVGSPLAMRPYDLRHAADRTAQPAAIQVAFDLLSVSHDDHGGRPAGYHDVHA</sequence>
<dbReference type="Proteomes" id="UP000619293">
    <property type="component" value="Unassembled WGS sequence"/>
</dbReference>
<reference evidence="2 3" key="1">
    <citation type="submission" date="2021-01" db="EMBL/GenBank/DDBJ databases">
        <title>Whole genome shotgun sequence of Catellatospora chokoriensis NBRC 107358.</title>
        <authorList>
            <person name="Komaki H."/>
            <person name="Tamura T."/>
        </authorList>
    </citation>
    <scope>NUCLEOTIDE SEQUENCE [LARGE SCALE GENOMIC DNA]</scope>
    <source>
        <strain evidence="2 3">NBRC 107358</strain>
    </source>
</reference>
<name>A0A8J3KBL0_9ACTN</name>
<protein>
    <recommendedName>
        <fullName evidence="1">Insertion element IS402-like domain-containing protein</fullName>
    </recommendedName>
</protein>
<organism evidence="2 3">
    <name type="scientific">Catellatospora chokoriensis</name>
    <dbReference type="NCBI Taxonomy" id="310353"/>
    <lineage>
        <taxon>Bacteria</taxon>
        <taxon>Bacillati</taxon>
        <taxon>Actinomycetota</taxon>
        <taxon>Actinomycetes</taxon>
        <taxon>Micromonosporales</taxon>
        <taxon>Micromonosporaceae</taxon>
        <taxon>Catellatospora</taxon>
    </lineage>
</organism>
<evidence type="ECO:0000313" key="3">
    <source>
        <dbReference type="Proteomes" id="UP000619293"/>
    </source>
</evidence>
<dbReference type="PANTHER" id="PTHR46637:SF1">
    <property type="entry name" value="BLL5188 PROTEIN"/>
    <property type="match status" value="1"/>
</dbReference>
<accession>A0A8J3KBL0</accession>
<evidence type="ECO:0000259" key="1">
    <source>
        <dbReference type="Pfam" id="PF13340"/>
    </source>
</evidence>
<comment type="caution">
    <text evidence="2">The sequence shown here is derived from an EMBL/GenBank/DDBJ whole genome shotgun (WGS) entry which is preliminary data.</text>
</comment>
<dbReference type="InterPro" id="IPR052909">
    <property type="entry name" value="Transposase_6_like"/>
</dbReference>
<dbReference type="Pfam" id="PF13340">
    <property type="entry name" value="DUF4096"/>
    <property type="match status" value="1"/>
</dbReference>
<feature type="domain" description="Insertion element IS402-like" evidence="1">
    <location>
        <begin position="8"/>
        <end position="72"/>
    </location>
</feature>